<keyword evidence="6 8" id="KW-0472">Membrane</keyword>
<keyword evidence="5 8" id="KW-1133">Transmembrane helix</keyword>
<feature type="transmembrane region" description="Helical" evidence="8">
    <location>
        <begin position="25"/>
        <end position="45"/>
    </location>
</feature>
<comment type="caution">
    <text evidence="9">The sequence shown here is derived from an EMBL/GenBank/DDBJ whole genome shotgun (WGS) entry which is preliminary data.</text>
</comment>
<dbReference type="InterPro" id="IPR000983">
    <property type="entry name" value="Bac_GSPG_pilin"/>
</dbReference>
<dbReference type="RefSeq" id="WP_377942877.1">
    <property type="nucleotide sequence ID" value="NZ_JBHUCX010000024.1"/>
</dbReference>
<dbReference type="SUPFAM" id="SSF54523">
    <property type="entry name" value="Pili subunits"/>
    <property type="match status" value="1"/>
</dbReference>
<evidence type="ECO:0000313" key="9">
    <source>
        <dbReference type="EMBL" id="MFD1675006.1"/>
    </source>
</evidence>
<keyword evidence="3" id="KW-0488">Methylation</keyword>
<protein>
    <submittedName>
        <fullName evidence="9">Type II secretion system protein</fullName>
    </submittedName>
</protein>
<proteinExistence type="predicted"/>
<dbReference type="InterPro" id="IPR012902">
    <property type="entry name" value="N_methyl_site"/>
</dbReference>
<dbReference type="PROSITE" id="PS00409">
    <property type="entry name" value="PROKAR_NTER_METHYL"/>
    <property type="match status" value="1"/>
</dbReference>
<organism evidence="9 10">
    <name type="scientific">Alicyclobacillus fodiniaquatilis</name>
    <dbReference type="NCBI Taxonomy" id="1661150"/>
    <lineage>
        <taxon>Bacteria</taxon>
        <taxon>Bacillati</taxon>
        <taxon>Bacillota</taxon>
        <taxon>Bacilli</taxon>
        <taxon>Bacillales</taxon>
        <taxon>Alicyclobacillaceae</taxon>
        <taxon>Alicyclobacillus</taxon>
    </lineage>
</organism>
<evidence type="ECO:0000256" key="2">
    <source>
        <dbReference type="ARBA" id="ARBA00004241"/>
    </source>
</evidence>
<keyword evidence="4 8" id="KW-0812">Transmembrane</keyword>
<dbReference type="Gene3D" id="3.30.700.10">
    <property type="entry name" value="Glycoprotein, Type 4 Pilin"/>
    <property type="match status" value="1"/>
</dbReference>
<evidence type="ECO:0000256" key="6">
    <source>
        <dbReference type="ARBA" id="ARBA00023136"/>
    </source>
</evidence>
<evidence type="ECO:0000256" key="4">
    <source>
        <dbReference type="ARBA" id="ARBA00022692"/>
    </source>
</evidence>
<dbReference type="PRINTS" id="PR00813">
    <property type="entry name" value="BCTERIALGSPG"/>
</dbReference>
<gene>
    <name evidence="9" type="ORF">ACFSB2_09900</name>
</gene>
<evidence type="ECO:0000256" key="8">
    <source>
        <dbReference type="SAM" id="Phobius"/>
    </source>
</evidence>
<dbReference type="PANTHER" id="PTHR30093">
    <property type="entry name" value="GENERAL SECRETION PATHWAY PROTEIN G"/>
    <property type="match status" value="1"/>
</dbReference>
<dbReference type="InterPro" id="IPR045584">
    <property type="entry name" value="Pilin-like"/>
</dbReference>
<evidence type="ECO:0000313" key="10">
    <source>
        <dbReference type="Proteomes" id="UP001597079"/>
    </source>
</evidence>
<sequence length="133" mass="14459">MAYIEEGRMMSQEQRQLRKIRGQQGFSLLELMVAVAIVAIMIAVLTPHLLGASKQATDTACQSNEKTIEAALAEYDLIHQQLPTGDTVVQIQALVADHLLDKDVDGSQFTIDDTDPDNITVTCTGDATNETAN</sequence>
<keyword evidence="10" id="KW-1185">Reference proteome</keyword>
<dbReference type="EMBL" id="JBHUCX010000024">
    <property type="protein sequence ID" value="MFD1675006.1"/>
    <property type="molecule type" value="Genomic_DNA"/>
</dbReference>
<reference evidence="10" key="1">
    <citation type="journal article" date="2019" name="Int. J. Syst. Evol. Microbiol.">
        <title>The Global Catalogue of Microorganisms (GCM) 10K type strain sequencing project: providing services to taxonomists for standard genome sequencing and annotation.</title>
        <authorList>
            <consortium name="The Broad Institute Genomics Platform"/>
            <consortium name="The Broad Institute Genome Sequencing Center for Infectious Disease"/>
            <person name="Wu L."/>
            <person name="Ma J."/>
        </authorList>
    </citation>
    <scope>NUCLEOTIDE SEQUENCE [LARGE SCALE GENOMIC DNA]</scope>
    <source>
        <strain evidence="10">CGMCC 1.12286</strain>
    </source>
</reference>
<evidence type="ECO:0000256" key="7">
    <source>
        <dbReference type="ARBA" id="ARBA00023287"/>
    </source>
</evidence>
<dbReference type="Proteomes" id="UP001597079">
    <property type="component" value="Unassembled WGS sequence"/>
</dbReference>
<name>A0ABW4JH45_9BACL</name>
<evidence type="ECO:0000256" key="5">
    <source>
        <dbReference type="ARBA" id="ARBA00022989"/>
    </source>
</evidence>
<comment type="subcellular location">
    <subcellularLocation>
        <location evidence="2">Cell surface</location>
    </subcellularLocation>
    <subcellularLocation>
        <location evidence="1">Membrane</location>
        <topology evidence="1">Single-pass membrane protein</topology>
    </subcellularLocation>
</comment>
<dbReference type="Pfam" id="PF07963">
    <property type="entry name" value="N_methyl"/>
    <property type="match status" value="1"/>
</dbReference>
<evidence type="ECO:0000256" key="3">
    <source>
        <dbReference type="ARBA" id="ARBA00022481"/>
    </source>
</evidence>
<accession>A0ABW4JH45</accession>
<dbReference type="PANTHER" id="PTHR30093:SF44">
    <property type="entry name" value="TYPE II SECRETION SYSTEM CORE PROTEIN G"/>
    <property type="match status" value="1"/>
</dbReference>
<dbReference type="NCBIfam" id="TIGR02532">
    <property type="entry name" value="IV_pilin_GFxxxE"/>
    <property type="match status" value="1"/>
</dbReference>
<evidence type="ECO:0000256" key="1">
    <source>
        <dbReference type="ARBA" id="ARBA00004167"/>
    </source>
</evidence>
<keyword evidence="7" id="KW-0178">Competence</keyword>